<dbReference type="SUPFAM" id="SSF109604">
    <property type="entry name" value="HD-domain/PDEase-like"/>
    <property type="match status" value="1"/>
</dbReference>
<name>A0A4R8LPE2_9BURK</name>
<dbReference type="AlphaFoldDB" id="A0A4R8LPE2"/>
<keyword evidence="3" id="KW-1185">Reference proteome</keyword>
<comment type="caution">
    <text evidence="2">The sequence shown here is derived from an EMBL/GenBank/DDBJ whole genome shotgun (WGS) entry which is preliminary data.</text>
</comment>
<sequence length="210" mass="23652">MIARKDWSLWIPDSQLAREITDFVRDTENEILFHHSVRVYLWGAMKGEANSLSFDPELLYAAAMFHDIGLTEAYRQSQLRFEVDGANAVREFLLRRGISVQDVSIVWSAVALHTTPGIPEHMHAEIALTQAGAAMDLIGLGADELTEEQRVSVLTGHPRAETFRHDMVDAFYEGMKHRPQSTLGTFNDDFLAYKDPGFQRANVCSMILGL</sequence>
<dbReference type="InterPro" id="IPR003607">
    <property type="entry name" value="HD/PDEase_dom"/>
</dbReference>
<organism evidence="2 3">
    <name type="scientific">Paraburkholderia rhizosphaerae</name>
    <dbReference type="NCBI Taxonomy" id="480658"/>
    <lineage>
        <taxon>Bacteria</taxon>
        <taxon>Pseudomonadati</taxon>
        <taxon>Pseudomonadota</taxon>
        <taxon>Betaproteobacteria</taxon>
        <taxon>Burkholderiales</taxon>
        <taxon>Burkholderiaceae</taxon>
        <taxon>Paraburkholderia</taxon>
    </lineage>
</organism>
<reference evidence="2 3" key="1">
    <citation type="submission" date="2019-03" db="EMBL/GenBank/DDBJ databases">
        <title>Genomic Encyclopedia of Type Strains, Phase III (KMG-III): the genomes of soil and plant-associated and newly described type strains.</title>
        <authorList>
            <person name="Whitman W."/>
        </authorList>
    </citation>
    <scope>NUCLEOTIDE SEQUENCE [LARGE SCALE GENOMIC DNA]</scope>
    <source>
        <strain evidence="2 3">LMG 29544</strain>
    </source>
</reference>
<feature type="domain" description="HD" evidence="1">
    <location>
        <begin position="33"/>
        <end position="148"/>
    </location>
</feature>
<proteinExistence type="predicted"/>
<evidence type="ECO:0000259" key="1">
    <source>
        <dbReference type="Pfam" id="PF01966"/>
    </source>
</evidence>
<evidence type="ECO:0000313" key="2">
    <source>
        <dbReference type="EMBL" id="TDY48162.1"/>
    </source>
</evidence>
<dbReference type="Pfam" id="PF01966">
    <property type="entry name" value="HD"/>
    <property type="match status" value="1"/>
</dbReference>
<dbReference type="Proteomes" id="UP000295509">
    <property type="component" value="Unassembled WGS sequence"/>
</dbReference>
<accession>A0A4R8LPE2</accession>
<dbReference type="RefSeq" id="WP_243849569.1">
    <property type="nucleotide sequence ID" value="NZ_JBHLUW010000061.1"/>
</dbReference>
<dbReference type="PANTHER" id="PTHR35569">
    <property type="entry name" value="CYANAMIDE HYDRATASE DDI2-RELATED"/>
    <property type="match status" value="1"/>
</dbReference>
<dbReference type="InterPro" id="IPR006674">
    <property type="entry name" value="HD_domain"/>
</dbReference>
<dbReference type="EMBL" id="SORE01000011">
    <property type="protein sequence ID" value="TDY48162.1"/>
    <property type="molecule type" value="Genomic_DNA"/>
</dbReference>
<gene>
    <name evidence="2" type="ORF">BX592_11197</name>
</gene>
<dbReference type="PANTHER" id="PTHR35569:SF1">
    <property type="entry name" value="CYANAMIDE HYDRATASE DDI2-RELATED"/>
    <property type="match status" value="1"/>
</dbReference>
<dbReference type="CDD" id="cd00077">
    <property type="entry name" value="HDc"/>
    <property type="match status" value="1"/>
</dbReference>
<dbReference type="Gene3D" id="1.10.3210.10">
    <property type="entry name" value="Hypothetical protein af1432"/>
    <property type="match status" value="1"/>
</dbReference>
<evidence type="ECO:0000313" key="3">
    <source>
        <dbReference type="Proteomes" id="UP000295509"/>
    </source>
</evidence>
<protein>
    <submittedName>
        <fullName evidence="2">HD domain-containing protein</fullName>
    </submittedName>
</protein>